<dbReference type="PANTHER" id="PTHR23514">
    <property type="entry name" value="BYPASS OF STOP CODON PROTEIN 6"/>
    <property type="match status" value="1"/>
</dbReference>
<dbReference type="Proteomes" id="UP000238823">
    <property type="component" value="Unassembled WGS sequence"/>
</dbReference>
<feature type="transmembrane region" description="Helical" evidence="7">
    <location>
        <begin position="27"/>
        <end position="51"/>
    </location>
</feature>
<dbReference type="PANTHER" id="PTHR23514:SF3">
    <property type="entry name" value="BYPASS OF STOP CODON PROTEIN 6"/>
    <property type="match status" value="1"/>
</dbReference>
<evidence type="ECO:0000256" key="1">
    <source>
        <dbReference type="ARBA" id="ARBA00004127"/>
    </source>
</evidence>
<dbReference type="Pfam" id="PF07690">
    <property type="entry name" value="MFS_1"/>
    <property type="match status" value="1"/>
</dbReference>
<dbReference type="InterPro" id="IPR011701">
    <property type="entry name" value="MFS"/>
</dbReference>
<dbReference type="GO" id="GO:0012505">
    <property type="term" value="C:endomembrane system"/>
    <property type="evidence" value="ECO:0007669"/>
    <property type="project" value="UniProtKB-SubCell"/>
</dbReference>
<dbReference type="AlphaFoldDB" id="A0A2S9YJ37"/>
<dbReference type="RefSeq" id="WP_181234045.1">
    <property type="nucleotide sequence ID" value="NZ_PVNL01000097.1"/>
</dbReference>
<keyword evidence="3" id="KW-0813">Transport</keyword>
<evidence type="ECO:0000256" key="7">
    <source>
        <dbReference type="SAM" id="Phobius"/>
    </source>
</evidence>
<dbReference type="CDD" id="cd06174">
    <property type="entry name" value="MFS"/>
    <property type="match status" value="1"/>
</dbReference>
<feature type="transmembrane region" description="Helical" evidence="7">
    <location>
        <begin position="124"/>
        <end position="143"/>
    </location>
</feature>
<evidence type="ECO:0000256" key="4">
    <source>
        <dbReference type="ARBA" id="ARBA00022692"/>
    </source>
</evidence>
<comment type="caution">
    <text evidence="8">The sequence shown here is derived from an EMBL/GenBank/DDBJ whole genome shotgun (WGS) entry which is preliminary data.</text>
</comment>
<dbReference type="GO" id="GO:0016020">
    <property type="term" value="C:membrane"/>
    <property type="evidence" value="ECO:0007669"/>
    <property type="project" value="TreeGrafter"/>
</dbReference>
<feature type="transmembrane region" description="Helical" evidence="7">
    <location>
        <begin position="267"/>
        <end position="284"/>
    </location>
</feature>
<protein>
    <submittedName>
        <fullName evidence="8">Major Facilitator Superfamily protein</fullName>
    </submittedName>
</protein>
<name>A0A2S9YJ37_9BACT</name>
<feature type="transmembrane region" description="Helical" evidence="7">
    <location>
        <begin position="350"/>
        <end position="376"/>
    </location>
</feature>
<feature type="transmembrane region" description="Helical" evidence="7">
    <location>
        <begin position="323"/>
        <end position="344"/>
    </location>
</feature>
<evidence type="ECO:0000256" key="3">
    <source>
        <dbReference type="ARBA" id="ARBA00022448"/>
    </source>
</evidence>
<comment type="subcellular location">
    <subcellularLocation>
        <location evidence="1">Endomembrane system</location>
        <topology evidence="1">Multi-pass membrane protein</topology>
    </subcellularLocation>
</comment>
<dbReference type="InterPro" id="IPR036259">
    <property type="entry name" value="MFS_trans_sf"/>
</dbReference>
<dbReference type="EMBL" id="PVNL01000097">
    <property type="protein sequence ID" value="PRQ05115.1"/>
    <property type="molecule type" value="Genomic_DNA"/>
</dbReference>
<evidence type="ECO:0000256" key="6">
    <source>
        <dbReference type="ARBA" id="ARBA00023136"/>
    </source>
</evidence>
<comment type="similarity">
    <text evidence="2">Belongs to the major facilitator superfamily.</text>
</comment>
<dbReference type="GO" id="GO:0022857">
    <property type="term" value="F:transmembrane transporter activity"/>
    <property type="evidence" value="ECO:0007669"/>
    <property type="project" value="InterPro"/>
</dbReference>
<feature type="transmembrane region" description="Helical" evidence="7">
    <location>
        <begin position="91"/>
        <end position="112"/>
    </location>
</feature>
<feature type="transmembrane region" description="Helical" evidence="7">
    <location>
        <begin position="290"/>
        <end position="311"/>
    </location>
</feature>
<feature type="transmembrane region" description="Helical" evidence="7">
    <location>
        <begin position="203"/>
        <end position="228"/>
    </location>
</feature>
<evidence type="ECO:0000256" key="2">
    <source>
        <dbReference type="ARBA" id="ARBA00008335"/>
    </source>
</evidence>
<accession>A0A2S9YJ37</accession>
<reference evidence="8 9" key="1">
    <citation type="submission" date="2018-03" db="EMBL/GenBank/DDBJ databases">
        <title>Draft Genome Sequences of the Obligatory Marine Myxobacteria Enhygromyxa salina SWB007.</title>
        <authorList>
            <person name="Poehlein A."/>
            <person name="Moghaddam J.A."/>
            <person name="Harms H."/>
            <person name="Alanjari M."/>
            <person name="Koenig G.M."/>
            <person name="Daniel R."/>
            <person name="Schaeberle T.F."/>
        </authorList>
    </citation>
    <scope>NUCLEOTIDE SEQUENCE [LARGE SCALE GENOMIC DNA]</scope>
    <source>
        <strain evidence="8 9">SWB007</strain>
    </source>
</reference>
<proteinExistence type="inferred from homology"/>
<organism evidence="8 9">
    <name type="scientific">Enhygromyxa salina</name>
    <dbReference type="NCBI Taxonomy" id="215803"/>
    <lineage>
        <taxon>Bacteria</taxon>
        <taxon>Pseudomonadati</taxon>
        <taxon>Myxococcota</taxon>
        <taxon>Polyangia</taxon>
        <taxon>Nannocystales</taxon>
        <taxon>Nannocystaceae</taxon>
        <taxon>Enhygromyxa</taxon>
    </lineage>
</organism>
<keyword evidence="5 7" id="KW-1133">Transmembrane helix</keyword>
<sequence>MYVDFLDELGSGVAPLSAADIRDDLGVAYGGIALILLVAPLLLSMLVEGPLLLLSDRWRRDRVAAICVGLMGVFMVSAACARSAWLLALAFGAWGSAGGLGCGLSQALLMDAHPDARERWMTRWTLMGALGDMATPLLILGVASLGWGWRAGLGLAGGLHLVHAVVLARVRMQPVSACEPEGAEPAERPLLERLRAGLRDRELLMWLGACSLCCLLDEILVAFGVLFLRDELGAPIETQAIAFAACGVGGVLGLAVTEWLLRRVDGLRLLVVSSIACVVVYVLWLQLHTIPVSLVALFLVGVCVAPLYPICAARAYAARPGQAGLVAAIDQLFAPVSLLAPLLIGLVADGIGIVVALALLLLQPVGVGLVAVVGLWRQRGGGRA</sequence>
<gene>
    <name evidence="8" type="ORF">ENSA7_47440</name>
</gene>
<keyword evidence="6 7" id="KW-0472">Membrane</keyword>
<dbReference type="InterPro" id="IPR051788">
    <property type="entry name" value="MFS_Transporter"/>
</dbReference>
<feature type="transmembrane region" description="Helical" evidence="7">
    <location>
        <begin position="240"/>
        <end position="260"/>
    </location>
</feature>
<feature type="transmembrane region" description="Helical" evidence="7">
    <location>
        <begin position="63"/>
        <end position="85"/>
    </location>
</feature>
<evidence type="ECO:0000313" key="8">
    <source>
        <dbReference type="EMBL" id="PRQ05115.1"/>
    </source>
</evidence>
<evidence type="ECO:0000256" key="5">
    <source>
        <dbReference type="ARBA" id="ARBA00022989"/>
    </source>
</evidence>
<dbReference type="SUPFAM" id="SSF103473">
    <property type="entry name" value="MFS general substrate transporter"/>
    <property type="match status" value="1"/>
</dbReference>
<evidence type="ECO:0000313" key="9">
    <source>
        <dbReference type="Proteomes" id="UP000238823"/>
    </source>
</evidence>
<dbReference type="Gene3D" id="1.20.1250.20">
    <property type="entry name" value="MFS general substrate transporter like domains"/>
    <property type="match status" value="1"/>
</dbReference>
<keyword evidence="4 7" id="KW-0812">Transmembrane</keyword>